<sequence>MVRAAAATTAKSSARIDQKIEIRGGGMNMAVAVKGSIDMPGGKGRLTVALSSQGDEKTVFLDEVFTGGTVYFRMPEEKNGDTSWRSLPRDKAESHYLLRSPVNDPEHVLRQVGRMHSVSKVGEENVNGAPTVHYRGKLDHKTLTLRMAEDRRAEFTEVREKVGSDLPAVADVWIGRDGRVVRTRLDCPMGTVGVTATRNLTDLGKPVETPAVPEDAAAVPPNTVGGPLTG</sequence>
<feature type="region of interest" description="Disordered" evidence="1">
    <location>
        <begin position="204"/>
        <end position="230"/>
    </location>
</feature>
<dbReference type="Proteomes" id="UP001519291">
    <property type="component" value="Unassembled WGS sequence"/>
</dbReference>
<name>A0ABS4YEG7_9ACTN</name>
<dbReference type="Gene3D" id="2.50.20.20">
    <property type="match status" value="1"/>
</dbReference>
<dbReference type="GeneID" id="91572604"/>
<dbReference type="RefSeq" id="WP_209517674.1">
    <property type="nucleotide sequence ID" value="NZ_JAGIOH010000001.1"/>
</dbReference>
<gene>
    <name evidence="2" type="ORF">JO379_005757</name>
</gene>
<accession>A0ABS4YEG7</accession>
<proteinExistence type="predicted"/>
<comment type="caution">
    <text evidence="2">The sequence shown here is derived from an EMBL/GenBank/DDBJ whole genome shotgun (WGS) entry which is preliminary data.</text>
</comment>
<keyword evidence="3" id="KW-1185">Reference proteome</keyword>
<dbReference type="InterPro" id="IPR029046">
    <property type="entry name" value="LolA/LolB/LppX"/>
</dbReference>
<dbReference type="SUPFAM" id="SSF89392">
    <property type="entry name" value="Prokaryotic lipoproteins and lipoprotein localization factors"/>
    <property type="match status" value="1"/>
</dbReference>
<reference evidence="2 3" key="1">
    <citation type="submission" date="2021-03" db="EMBL/GenBank/DDBJ databases">
        <title>Sequencing the genomes of 1000 actinobacteria strains.</title>
        <authorList>
            <person name="Klenk H.-P."/>
        </authorList>
    </citation>
    <scope>NUCLEOTIDE SEQUENCE [LARGE SCALE GENOMIC DNA]</scope>
    <source>
        <strain evidence="2 3">DSM 41480</strain>
    </source>
</reference>
<evidence type="ECO:0000313" key="3">
    <source>
        <dbReference type="Proteomes" id="UP001519291"/>
    </source>
</evidence>
<protein>
    <recommendedName>
        <fullName evidence="4">Outer membrane lipoprotein-sorting protein</fullName>
    </recommendedName>
</protein>
<evidence type="ECO:0000313" key="2">
    <source>
        <dbReference type="EMBL" id="MBP2406288.1"/>
    </source>
</evidence>
<dbReference type="EMBL" id="JAGIOH010000001">
    <property type="protein sequence ID" value="MBP2406288.1"/>
    <property type="molecule type" value="Genomic_DNA"/>
</dbReference>
<feature type="compositionally biased region" description="Low complexity" evidence="1">
    <location>
        <begin position="206"/>
        <end position="221"/>
    </location>
</feature>
<evidence type="ECO:0008006" key="4">
    <source>
        <dbReference type="Google" id="ProtNLM"/>
    </source>
</evidence>
<evidence type="ECO:0000256" key="1">
    <source>
        <dbReference type="SAM" id="MobiDB-lite"/>
    </source>
</evidence>
<organism evidence="2 3">
    <name type="scientific">Streptomyces syringium</name>
    <dbReference type="NCBI Taxonomy" id="76729"/>
    <lineage>
        <taxon>Bacteria</taxon>
        <taxon>Bacillati</taxon>
        <taxon>Actinomycetota</taxon>
        <taxon>Actinomycetes</taxon>
        <taxon>Kitasatosporales</taxon>
        <taxon>Streptomycetaceae</taxon>
        <taxon>Streptomyces</taxon>
    </lineage>
</organism>